<feature type="coiled-coil region" evidence="1">
    <location>
        <begin position="272"/>
        <end position="299"/>
    </location>
</feature>
<feature type="region of interest" description="Disordered" evidence="2">
    <location>
        <begin position="1"/>
        <end position="118"/>
    </location>
</feature>
<keyword evidence="4" id="KW-1185">Reference proteome</keyword>
<sequence length="347" mass="37310">MSLYDNDDASFSANPLQPSISNDGGAAVDSGGGGLGSLADELAGAFGDDYSDDEEEDGEYGDEEDGNNDREGSPEAIYNEDSMAAAPALHPNGVAAPKRSVSGVMRRPPSRSDYSGSEYGDIDELVEAGGISAGLEEKITAIERLAVRQKMLLREEDAEDGGVVKRLMNGLQGMGSQNPLEAGSTRLITAHSALSSHMMNQTRSLRDLGFALNAVSLPAADTADLLVGLIELIPRHGIEPLQELNAVHNLTLSLISQLSFLSDSLHMARQSSMAARRKLQAAKEACADWRRELEMAEYAQRWIEEGDWDARCSRREAAVVCSDVTSGFEDVCRGFEEKLRAQELVTA</sequence>
<feature type="compositionally biased region" description="Acidic residues" evidence="2">
    <location>
        <begin position="49"/>
        <end position="66"/>
    </location>
</feature>
<dbReference type="EMBL" id="VXIS01000050">
    <property type="protein sequence ID" value="KAA8910093.1"/>
    <property type="molecule type" value="Genomic_DNA"/>
</dbReference>
<evidence type="ECO:0000313" key="4">
    <source>
        <dbReference type="Proteomes" id="UP000326924"/>
    </source>
</evidence>
<dbReference type="InParanoid" id="A0A5J5F1Y2"/>
<dbReference type="Proteomes" id="UP000326924">
    <property type="component" value="Unassembled WGS sequence"/>
</dbReference>
<organism evidence="3 4">
    <name type="scientific">Sphaerosporella brunnea</name>
    <dbReference type="NCBI Taxonomy" id="1250544"/>
    <lineage>
        <taxon>Eukaryota</taxon>
        <taxon>Fungi</taxon>
        <taxon>Dikarya</taxon>
        <taxon>Ascomycota</taxon>
        <taxon>Pezizomycotina</taxon>
        <taxon>Pezizomycetes</taxon>
        <taxon>Pezizales</taxon>
        <taxon>Pyronemataceae</taxon>
        <taxon>Sphaerosporella</taxon>
    </lineage>
</organism>
<dbReference type="OrthoDB" id="5427526at2759"/>
<evidence type="ECO:0000313" key="3">
    <source>
        <dbReference type="EMBL" id="KAA8910093.1"/>
    </source>
</evidence>
<dbReference type="AlphaFoldDB" id="A0A5J5F1Y2"/>
<name>A0A5J5F1Y2_9PEZI</name>
<evidence type="ECO:0000256" key="1">
    <source>
        <dbReference type="SAM" id="Coils"/>
    </source>
</evidence>
<gene>
    <name evidence="3" type="ORF">FN846DRAFT_939844</name>
</gene>
<proteinExistence type="predicted"/>
<accession>A0A5J5F1Y2</accession>
<keyword evidence="1" id="KW-0175">Coiled coil</keyword>
<evidence type="ECO:0000256" key="2">
    <source>
        <dbReference type="SAM" id="MobiDB-lite"/>
    </source>
</evidence>
<comment type="caution">
    <text evidence="3">The sequence shown here is derived from an EMBL/GenBank/DDBJ whole genome shotgun (WGS) entry which is preliminary data.</text>
</comment>
<protein>
    <submittedName>
        <fullName evidence="3">Uncharacterized protein</fullName>
    </submittedName>
</protein>
<reference evidence="3 4" key="1">
    <citation type="submission" date="2019-09" db="EMBL/GenBank/DDBJ databases">
        <title>Draft genome of the ectomycorrhizal ascomycete Sphaerosporella brunnea.</title>
        <authorList>
            <consortium name="DOE Joint Genome Institute"/>
            <person name="Benucci G.M."/>
            <person name="Marozzi G."/>
            <person name="Antonielli L."/>
            <person name="Sanchez S."/>
            <person name="Marco P."/>
            <person name="Wang X."/>
            <person name="Falini L.B."/>
            <person name="Barry K."/>
            <person name="Haridas S."/>
            <person name="Lipzen A."/>
            <person name="Labutti K."/>
            <person name="Grigoriev I.V."/>
            <person name="Murat C."/>
            <person name="Martin F."/>
            <person name="Albertini E."/>
            <person name="Donnini D."/>
            <person name="Bonito G."/>
        </authorList>
    </citation>
    <scope>NUCLEOTIDE SEQUENCE [LARGE SCALE GENOMIC DNA]</scope>
    <source>
        <strain evidence="3 4">Sb_GMNB300</strain>
    </source>
</reference>
<feature type="compositionally biased region" description="Low complexity" evidence="2">
    <location>
        <begin position="37"/>
        <end position="48"/>
    </location>
</feature>
<feature type="compositionally biased region" description="Polar residues" evidence="2">
    <location>
        <begin position="9"/>
        <end position="20"/>
    </location>
</feature>